<evidence type="ECO:0000256" key="4">
    <source>
        <dbReference type="SAM" id="MobiDB-lite"/>
    </source>
</evidence>
<dbReference type="InterPro" id="IPR013783">
    <property type="entry name" value="Ig-like_fold"/>
</dbReference>
<dbReference type="InterPro" id="IPR035396">
    <property type="entry name" value="Bac_rhamnosid6H"/>
</dbReference>
<dbReference type="InterPro" id="IPR013737">
    <property type="entry name" value="Bac_rhamnosid_N"/>
</dbReference>
<feature type="region of interest" description="Disordered" evidence="4">
    <location>
        <begin position="899"/>
        <end position="919"/>
    </location>
</feature>
<dbReference type="GO" id="GO:0005975">
    <property type="term" value="P:carbohydrate metabolic process"/>
    <property type="evidence" value="ECO:0007669"/>
    <property type="project" value="InterPro"/>
</dbReference>
<proteinExistence type="predicted"/>
<dbReference type="InterPro" id="IPR012341">
    <property type="entry name" value="6hp_glycosidase-like_sf"/>
</dbReference>
<organism evidence="9 10">
    <name type="scientific">Pelagicoccus mobilis</name>
    <dbReference type="NCBI Taxonomy" id="415221"/>
    <lineage>
        <taxon>Bacteria</taxon>
        <taxon>Pseudomonadati</taxon>
        <taxon>Verrucomicrobiota</taxon>
        <taxon>Opitutia</taxon>
        <taxon>Puniceicoccales</taxon>
        <taxon>Pelagicoccaceae</taxon>
        <taxon>Pelagicoccus</taxon>
    </lineage>
</organism>
<evidence type="ECO:0000259" key="7">
    <source>
        <dbReference type="Pfam" id="PF17389"/>
    </source>
</evidence>
<dbReference type="AlphaFoldDB" id="A0A934RTR0"/>
<dbReference type="GO" id="GO:0030596">
    <property type="term" value="F:alpha-L-rhamnosidase activity"/>
    <property type="evidence" value="ECO:0007669"/>
    <property type="project" value="UniProtKB-EC"/>
</dbReference>
<dbReference type="Gene3D" id="2.60.420.10">
    <property type="entry name" value="Maltose phosphorylase, domain 3"/>
    <property type="match status" value="1"/>
</dbReference>
<evidence type="ECO:0000256" key="3">
    <source>
        <dbReference type="ARBA" id="ARBA00022801"/>
    </source>
</evidence>
<dbReference type="PANTHER" id="PTHR33307">
    <property type="entry name" value="ALPHA-RHAMNOSIDASE (EUROFUNG)"/>
    <property type="match status" value="1"/>
</dbReference>
<dbReference type="Proteomes" id="UP000617628">
    <property type="component" value="Unassembled WGS sequence"/>
</dbReference>
<reference evidence="9" key="1">
    <citation type="submission" date="2021-01" db="EMBL/GenBank/DDBJ databases">
        <title>Modified the classification status of verrucomicrobia.</title>
        <authorList>
            <person name="Feng X."/>
        </authorList>
    </citation>
    <scope>NUCLEOTIDE SEQUENCE</scope>
    <source>
        <strain evidence="9">KCTC 13126</strain>
    </source>
</reference>
<dbReference type="InterPro" id="IPR016007">
    <property type="entry name" value="Alpha_rhamnosid"/>
</dbReference>
<feature type="domain" description="Bacterial alpha-L-rhamnosidase N-terminal" evidence="6">
    <location>
        <begin position="200"/>
        <end position="378"/>
    </location>
</feature>
<dbReference type="InterPro" id="IPR008902">
    <property type="entry name" value="Rhamnosid_concanavalin"/>
</dbReference>
<sequence length="944" mass="105944">MTYSRIQNRYRVFGFAVLWLLFVGQTLLAGTIQPSQLQVEHLENPIGIGEAAPRLSWRVSASAPEARGLKQSAYRILVASTRSQLESDQGDLWDSGKVNTSDTRLIRYAGKELDARSQCFWKVKLWDGDDKASDWSDVASWSVGLLEHSDWEGDWIGMEDNHEFKTSENVTFLTDDPHRGVLRMRPAKYFRKEFKAKGGIRRATLYATARGVYEVSINGERVGDQYLAPGWTDYHKRLYFQTYDVSDHVREKGANAIGATLSDGWYAGYIGYALFVKMHSNPSGRGYYGETPSLLMQLEIEYENGTREIVKTDKTWKTSLGPITETDILMGESYDARRELGEWTSPKYNDKAWEPVSVMLPYVDTLEAHPGVPVRVTEELAAKQIFEPEPGVYVFDLGQNFAGIPRLKVKGKAGQKVRLRVAEMVRPDKTLVTANLRTARSTDTYTLKGSKEAEVWSPQFVYHGFQYVEVTGIDEKPSLDMITGLVMHSDTPLTGSFECSDPMLNQLYSNIVWTQRANFLEVPTDCPQRDERLGWTGDAQIFVKAATYNADIAAFYKKWLVDLRDSQLIFGSYPAFAPFPYSRPGPPHGTAWMDAGVICPWTIWQAYGDLEVVQDNWQSMDTFMAFRHARDRKKLGTEEGKTWGDWLNLDQPTPLAYIDLCYYAQSAQMMAEMADAIGNKAKGNFYRKQRKEIEASFRKLYLEGKGKLKVSTQTAYALAIFMDLIPEDQQKAAGQELAALVEEKGGRMATGFLGTRHLLPALTKSGQHSVAGKLMHTQEYPSWGYEVKNGATSIWERWNSYIKGKGASNEGMNSFSHYAFGAVGEWMFQNLVGIDQTAPSWTEFRIAPNPTEELSWAKGGFDSPNGLIQVEWKKTDAGGLSLDVSVPANTSARLDLPVSKPGKVRESGKSVSAAEGVEHLSSENGMSSFRLQSGSYRFEVMADS</sequence>
<dbReference type="Pfam" id="PF05592">
    <property type="entry name" value="Bac_rhamnosid"/>
    <property type="match status" value="1"/>
</dbReference>
<dbReference type="Pfam" id="PF08531">
    <property type="entry name" value="Bac_rhamnosid_N"/>
    <property type="match status" value="1"/>
</dbReference>
<dbReference type="InterPro" id="IPR035398">
    <property type="entry name" value="Bac_rhamnosid_C"/>
</dbReference>
<feature type="domain" description="Alpha-L-rhamnosidase C-terminal" evidence="8">
    <location>
        <begin position="833"/>
        <end position="908"/>
    </location>
</feature>
<comment type="caution">
    <text evidence="9">The sequence shown here is derived from an EMBL/GenBank/DDBJ whole genome shotgun (WGS) entry which is preliminary data.</text>
</comment>
<dbReference type="RefSeq" id="WP_200355650.1">
    <property type="nucleotide sequence ID" value="NZ_JAENIL010000018.1"/>
</dbReference>
<evidence type="ECO:0000259" key="8">
    <source>
        <dbReference type="Pfam" id="PF17390"/>
    </source>
</evidence>
<dbReference type="InterPro" id="IPR008928">
    <property type="entry name" value="6-hairpin_glycosidase_sf"/>
</dbReference>
<feature type="domain" description="Alpha-L-rhamnosidase concanavalin-like" evidence="5">
    <location>
        <begin position="389"/>
        <end position="488"/>
    </location>
</feature>
<dbReference type="PIRSF" id="PIRSF010631">
    <property type="entry name" value="A-rhamnsds"/>
    <property type="match status" value="1"/>
</dbReference>
<dbReference type="Gene3D" id="2.60.40.10">
    <property type="entry name" value="Immunoglobulins"/>
    <property type="match status" value="1"/>
</dbReference>
<evidence type="ECO:0000313" key="9">
    <source>
        <dbReference type="EMBL" id="MBK1877435.1"/>
    </source>
</evidence>
<dbReference type="PANTHER" id="PTHR33307:SF6">
    <property type="entry name" value="ALPHA-RHAMNOSIDASE (EUROFUNG)-RELATED"/>
    <property type="match status" value="1"/>
</dbReference>
<dbReference type="Pfam" id="PF25788">
    <property type="entry name" value="Ig_Rha78A_N"/>
    <property type="match status" value="1"/>
</dbReference>
<dbReference type="SUPFAM" id="SSF48208">
    <property type="entry name" value="Six-hairpin glycosidases"/>
    <property type="match status" value="1"/>
</dbReference>
<dbReference type="Pfam" id="PF17389">
    <property type="entry name" value="Bac_rhamnosid6H"/>
    <property type="match status" value="1"/>
</dbReference>
<evidence type="ECO:0000259" key="5">
    <source>
        <dbReference type="Pfam" id="PF05592"/>
    </source>
</evidence>
<dbReference type="EC" id="3.2.1.40" evidence="2"/>
<feature type="domain" description="Alpha-L-rhamnosidase six-hairpin glycosidase" evidence="7">
    <location>
        <begin position="494"/>
        <end position="831"/>
    </location>
</feature>
<dbReference type="Gene3D" id="2.60.120.260">
    <property type="entry name" value="Galactose-binding domain-like"/>
    <property type="match status" value="2"/>
</dbReference>
<protein>
    <recommendedName>
        <fullName evidence="2">alpha-L-rhamnosidase</fullName>
        <ecNumber evidence="2">3.2.1.40</ecNumber>
    </recommendedName>
</protein>
<dbReference type="EMBL" id="JAENIL010000018">
    <property type="protein sequence ID" value="MBK1877435.1"/>
    <property type="molecule type" value="Genomic_DNA"/>
</dbReference>
<name>A0A934RTR0_9BACT</name>
<evidence type="ECO:0000259" key="6">
    <source>
        <dbReference type="Pfam" id="PF08531"/>
    </source>
</evidence>
<evidence type="ECO:0000256" key="1">
    <source>
        <dbReference type="ARBA" id="ARBA00001445"/>
    </source>
</evidence>
<evidence type="ECO:0000313" key="10">
    <source>
        <dbReference type="Proteomes" id="UP000617628"/>
    </source>
</evidence>
<comment type="catalytic activity">
    <reaction evidence="1">
        <text>Hydrolysis of terminal non-reducing alpha-L-rhamnose residues in alpha-L-rhamnosides.</text>
        <dbReference type="EC" id="3.2.1.40"/>
    </reaction>
</comment>
<evidence type="ECO:0000256" key="2">
    <source>
        <dbReference type="ARBA" id="ARBA00012652"/>
    </source>
</evidence>
<accession>A0A934RTR0</accession>
<keyword evidence="10" id="KW-1185">Reference proteome</keyword>
<gene>
    <name evidence="9" type="ORF">JIN87_11200</name>
</gene>
<dbReference type="Gene3D" id="1.50.10.10">
    <property type="match status" value="1"/>
</dbReference>
<keyword evidence="3 9" id="KW-0378">Hydrolase</keyword>
<dbReference type="Pfam" id="PF17390">
    <property type="entry name" value="Bac_rhamnosid_C"/>
    <property type="match status" value="1"/>
</dbReference>